<keyword evidence="1 4" id="KW-0808">Transferase</keyword>
<evidence type="ECO:0000259" key="3">
    <source>
        <dbReference type="PROSITE" id="PS51186"/>
    </source>
</evidence>
<dbReference type="PANTHER" id="PTHR43877">
    <property type="entry name" value="AMINOALKYLPHOSPHONATE N-ACETYLTRANSFERASE-RELATED-RELATED"/>
    <property type="match status" value="1"/>
</dbReference>
<accession>A0A7K3WJB4</accession>
<keyword evidence="2" id="KW-0012">Acyltransferase</keyword>
<reference evidence="4 5" key="1">
    <citation type="submission" date="2020-02" db="EMBL/GenBank/DDBJ databases">
        <title>The whole genome sequence of CPCC 205119.</title>
        <authorList>
            <person name="Jiang Z."/>
        </authorList>
    </citation>
    <scope>NUCLEOTIDE SEQUENCE [LARGE SCALE GENOMIC DNA]</scope>
    <source>
        <strain evidence="4 5">CPCC 205119</strain>
    </source>
</reference>
<sequence length="180" mass="19380">MTHTVPTLRWLTSPAAADPALRAALTACWRDVANGGGAVGFARQLPVSADVVRPVLDAIADGLGDLRRMLVAERDGELVGWLVLTGNASPVLAHWGHVTRVMTTPAARGTGVARALVTELHRAARDDLGLDLLRIEVRGRTGLEDFYARFGYTVVGRWPGALQIGPDDRRDELLMSVALR</sequence>
<dbReference type="InterPro" id="IPR000182">
    <property type="entry name" value="GNAT_dom"/>
</dbReference>
<protein>
    <submittedName>
        <fullName evidence="4">GNAT family N-acetyltransferase</fullName>
    </submittedName>
</protein>
<dbReference type="CDD" id="cd04301">
    <property type="entry name" value="NAT_SF"/>
    <property type="match status" value="1"/>
</dbReference>
<dbReference type="AlphaFoldDB" id="A0A7K3WJB4"/>
<dbReference type="Proteomes" id="UP000470470">
    <property type="component" value="Unassembled WGS sequence"/>
</dbReference>
<dbReference type="InterPro" id="IPR016181">
    <property type="entry name" value="Acyl_CoA_acyltransferase"/>
</dbReference>
<evidence type="ECO:0000313" key="4">
    <source>
        <dbReference type="EMBL" id="NEL56456.1"/>
    </source>
</evidence>
<dbReference type="EMBL" id="JAAGWK010000035">
    <property type="protein sequence ID" value="NEL56456.1"/>
    <property type="molecule type" value="Genomic_DNA"/>
</dbReference>
<feature type="domain" description="N-acetyltransferase" evidence="3">
    <location>
        <begin position="6"/>
        <end position="180"/>
    </location>
</feature>
<dbReference type="GO" id="GO:0016747">
    <property type="term" value="F:acyltransferase activity, transferring groups other than amino-acyl groups"/>
    <property type="evidence" value="ECO:0007669"/>
    <property type="project" value="InterPro"/>
</dbReference>
<comment type="caution">
    <text evidence="4">The sequence shown here is derived from an EMBL/GenBank/DDBJ whole genome shotgun (WGS) entry which is preliminary data.</text>
</comment>
<dbReference type="Gene3D" id="3.40.630.30">
    <property type="match status" value="1"/>
</dbReference>
<dbReference type="PROSITE" id="PS51186">
    <property type="entry name" value="GNAT"/>
    <property type="match status" value="1"/>
</dbReference>
<dbReference type="RefSeq" id="WP_152730802.1">
    <property type="nucleotide sequence ID" value="NZ_JAABOZ010000011.1"/>
</dbReference>
<evidence type="ECO:0000256" key="1">
    <source>
        <dbReference type="ARBA" id="ARBA00022679"/>
    </source>
</evidence>
<dbReference type="SUPFAM" id="SSF55729">
    <property type="entry name" value="Acyl-CoA N-acyltransferases (Nat)"/>
    <property type="match status" value="1"/>
</dbReference>
<gene>
    <name evidence="4" type="ORF">G1H19_21025</name>
</gene>
<proteinExistence type="predicted"/>
<dbReference type="PANTHER" id="PTHR43877:SF2">
    <property type="entry name" value="AMINOALKYLPHOSPHONATE N-ACETYLTRANSFERASE-RELATED"/>
    <property type="match status" value="1"/>
</dbReference>
<dbReference type="InterPro" id="IPR050832">
    <property type="entry name" value="Bact_Acetyltransf"/>
</dbReference>
<evidence type="ECO:0000256" key="2">
    <source>
        <dbReference type="ARBA" id="ARBA00023315"/>
    </source>
</evidence>
<name>A0A7K3WJB4_9ACTN</name>
<organism evidence="4 5">
    <name type="scientific">Goekera deserti</name>
    <dbReference type="NCBI Taxonomy" id="2497753"/>
    <lineage>
        <taxon>Bacteria</taxon>
        <taxon>Bacillati</taxon>
        <taxon>Actinomycetota</taxon>
        <taxon>Actinomycetes</taxon>
        <taxon>Geodermatophilales</taxon>
        <taxon>Geodermatophilaceae</taxon>
        <taxon>Goekera</taxon>
    </lineage>
</organism>
<dbReference type="Pfam" id="PF13508">
    <property type="entry name" value="Acetyltransf_7"/>
    <property type="match status" value="1"/>
</dbReference>
<evidence type="ECO:0000313" key="5">
    <source>
        <dbReference type="Proteomes" id="UP000470470"/>
    </source>
</evidence>
<keyword evidence="5" id="KW-1185">Reference proteome</keyword>